<evidence type="ECO:0000313" key="3">
    <source>
        <dbReference type="WBParaSite" id="GPUH_0001849301-mRNA-1"/>
    </source>
</evidence>
<evidence type="ECO:0000313" key="1">
    <source>
        <dbReference type="EMBL" id="VDN31817.1"/>
    </source>
</evidence>
<keyword evidence="2" id="KW-1185">Reference proteome</keyword>
<evidence type="ECO:0000313" key="2">
    <source>
        <dbReference type="Proteomes" id="UP000271098"/>
    </source>
</evidence>
<sequence length="174" mass="19435">MTGTVATAEVTSLQSSIFPCPVSAESAPIQHKNTISVDLLCDEVFDEALASVLRKMKREWRCYGWYTSCDEMNEVRKQEKVSKRKSVTQANGIKVITKYWGFPCRTFYPTRTPVEERSCVGTENLDNTSVRACEQQQVLTQFVINATVDSQGLFGVEQGTAGTEWVIKSSNNSC</sequence>
<dbReference type="WBParaSite" id="GPUH_0001849301-mRNA-1">
    <property type="protein sequence ID" value="GPUH_0001849301-mRNA-1"/>
    <property type="gene ID" value="GPUH_0001849301"/>
</dbReference>
<dbReference type="EMBL" id="UYRT01086825">
    <property type="protein sequence ID" value="VDN31817.1"/>
    <property type="molecule type" value="Genomic_DNA"/>
</dbReference>
<proteinExistence type="predicted"/>
<organism evidence="3">
    <name type="scientific">Gongylonema pulchrum</name>
    <dbReference type="NCBI Taxonomy" id="637853"/>
    <lineage>
        <taxon>Eukaryota</taxon>
        <taxon>Metazoa</taxon>
        <taxon>Ecdysozoa</taxon>
        <taxon>Nematoda</taxon>
        <taxon>Chromadorea</taxon>
        <taxon>Rhabditida</taxon>
        <taxon>Spirurina</taxon>
        <taxon>Spiruromorpha</taxon>
        <taxon>Spiruroidea</taxon>
        <taxon>Gongylonematidae</taxon>
        <taxon>Gongylonema</taxon>
    </lineage>
</organism>
<dbReference type="AlphaFoldDB" id="A0A183EBX7"/>
<reference evidence="1 2" key="2">
    <citation type="submission" date="2018-11" db="EMBL/GenBank/DDBJ databases">
        <authorList>
            <consortium name="Pathogen Informatics"/>
        </authorList>
    </citation>
    <scope>NUCLEOTIDE SEQUENCE [LARGE SCALE GENOMIC DNA]</scope>
</reference>
<gene>
    <name evidence="1" type="ORF">GPUH_LOCUS18468</name>
</gene>
<dbReference type="OrthoDB" id="5856685at2759"/>
<reference evidence="3" key="1">
    <citation type="submission" date="2016-06" db="UniProtKB">
        <authorList>
            <consortium name="WormBaseParasite"/>
        </authorList>
    </citation>
    <scope>IDENTIFICATION</scope>
</reference>
<dbReference type="Proteomes" id="UP000271098">
    <property type="component" value="Unassembled WGS sequence"/>
</dbReference>
<accession>A0A183EBX7</accession>
<name>A0A183EBX7_9BILA</name>
<protein>
    <submittedName>
        <fullName evidence="1 3">Uncharacterized protein</fullName>
    </submittedName>
</protein>